<comment type="catalytic activity">
    <reaction evidence="1">
        <text>S-ubiquitinyl-[E2 ubiquitin-conjugating enzyme]-L-cysteine + [acceptor protein]-L-lysine = [E2 ubiquitin-conjugating enzyme]-L-cysteine + N(6)-ubiquitinyl-[acceptor protein]-L-lysine.</text>
        <dbReference type="EC" id="2.3.2.27"/>
    </reaction>
</comment>
<evidence type="ECO:0000256" key="5">
    <source>
        <dbReference type="ARBA" id="ARBA00022771"/>
    </source>
</evidence>
<dbReference type="PANTHER" id="PTHR15710:SF108">
    <property type="entry name" value="OS03G0286100 PROTEIN"/>
    <property type="match status" value="1"/>
</dbReference>
<evidence type="ECO:0000256" key="4">
    <source>
        <dbReference type="ARBA" id="ARBA00022723"/>
    </source>
</evidence>
<feature type="region of interest" description="Disordered" evidence="9">
    <location>
        <begin position="95"/>
        <end position="153"/>
    </location>
</feature>
<evidence type="ECO:0000256" key="1">
    <source>
        <dbReference type="ARBA" id="ARBA00000900"/>
    </source>
</evidence>
<dbReference type="SUPFAM" id="SSF57850">
    <property type="entry name" value="RING/U-box"/>
    <property type="match status" value="1"/>
</dbReference>
<dbReference type="AlphaFoldDB" id="A0A6A1WJT4"/>
<dbReference type="EMBL" id="RXIC02000019">
    <property type="protein sequence ID" value="KAB1225569.1"/>
    <property type="molecule type" value="Genomic_DNA"/>
</dbReference>
<keyword evidence="3" id="KW-0808">Transferase</keyword>
<keyword evidence="6" id="KW-0833">Ubl conjugation pathway</keyword>
<dbReference type="GO" id="GO:0005737">
    <property type="term" value="C:cytoplasm"/>
    <property type="evidence" value="ECO:0007669"/>
    <property type="project" value="TreeGrafter"/>
</dbReference>
<protein>
    <recommendedName>
        <fullName evidence="2">RING-type E3 ubiquitin transferase</fullName>
        <ecNumber evidence="2">2.3.2.27</ecNumber>
    </recommendedName>
</protein>
<keyword evidence="4" id="KW-0479">Metal-binding</keyword>
<dbReference type="InterPro" id="IPR001841">
    <property type="entry name" value="Znf_RING"/>
</dbReference>
<feature type="domain" description="RING-type" evidence="10">
    <location>
        <begin position="290"/>
        <end position="331"/>
    </location>
</feature>
<dbReference type="PROSITE" id="PS50089">
    <property type="entry name" value="ZF_RING_2"/>
    <property type="match status" value="1"/>
</dbReference>
<accession>A0A6A1WJT4</accession>
<dbReference type="EC" id="2.3.2.27" evidence="2"/>
<dbReference type="FunFam" id="3.30.40.10:FF:000022">
    <property type="entry name" value="E3 ubiquitin-protein ligase RING1-like"/>
    <property type="match status" value="1"/>
</dbReference>
<dbReference type="PANTHER" id="PTHR15710">
    <property type="entry name" value="E3 UBIQUITIN-PROTEIN LIGASE PRAJA"/>
    <property type="match status" value="1"/>
</dbReference>
<evidence type="ECO:0000256" key="2">
    <source>
        <dbReference type="ARBA" id="ARBA00012483"/>
    </source>
</evidence>
<evidence type="ECO:0000256" key="7">
    <source>
        <dbReference type="ARBA" id="ARBA00022833"/>
    </source>
</evidence>
<evidence type="ECO:0000256" key="9">
    <source>
        <dbReference type="SAM" id="MobiDB-lite"/>
    </source>
</evidence>
<dbReference type="SMART" id="SM00184">
    <property type="entry name" value="RING"/>
    <property type="match status" value="1"/>
</dbReference>
<comment type="caution">
    <text evidence="11">The sequence shown here is derived from an EMBL/GenBank/DDBJ whole genome shotgun (WGS) entry which is preliminary data.</text>
</comment>
<sequence length="340" mass="37740">MSQFDELSLTEPDQNLLQPNGFTYNETLDPITRWCAIFSSVTDDNPFPTISSDPHACDSKRFCDSVSASDRDAGRFVSDFFDRSLDDDSHIFDVPGSGSDPFSEFGSANGGESGSGHAEIESDMQRSHADGLRVAGPDSESDPGMEVNSDDSNLHLNNIFWEDESEGSEWEEVEEGVFNQRGNLSMMIEEVEQLSVASSSEATELRNLEWEILLGMNTSLEREPDAGSDSDLYLAAVQDEYEADPSEYTTVFGRFVENERGRPSAAKKFVENLPFVELTVEELRINAVVCAVCKDAILAEEKVKRLPCSHLYHGDCIVPWLSIRNTCPVCRYELPTGDPQ</sequence>
<dbReference type="Pfam" id="PF13639">
    <property type="entry name" value="zf-RING_2"/>
    <property type="match status" value="1"/>
</dbReference>
<dbReference type="Gene3D" id="3.30.40.10">
    <property type="entry name" value="Zinc/RING finger domain, C3HC4 (zinc finger)"/>
    <property type="match status" value="1"/>
</dbReference>
<evidence type="ECO:0000256" key="3">
    <source>
        <dbReference type="ARBA" id="ARBA00022679"/>
    </source>
</evidence>
<keyword evidence="12" id="KW-1185">Reference proteome</keyword>
<evidence type="ECO:0000256" key="8">
    <source>
        <dbReference type="PROSITE-ProRule" id="PRU00175"/>
    </source>
</evidence>
<keyword evidence="7" id="KW-0862">Zinc</keyword>
<dbReference type="GO" id="GO:0061630">
    <property type="term" value="F:ubiquitin protein ligase activity"/>
    <property type="evidence" value="ECO:0007669"/>
    <property type="project" value="UniProtKB-EC"/>
</dbReference>
<keyword evidence="5 8" id="KW-0863">Zinc-finger</keyword>
<feature type="compositionally biased region" description="Basic and acidic residues" evidence="9">
    <location>
        <begin position="118"/>
        <end position="131"/>
    </location>
</feature>
<reference evidence="11 12" key="1">
    <citation type="journal article" date="2019" name="Plant Biotechnol. J.">
        <title>The red bayberry genome and genetic basis of sex determination.</title>
        <authorList>
            <person name="Jia H.M."/>
            <person name="Jia H.J."/>
            <person name="Cai Q.L."/>
            <person name="Wang Y."/>
            <person name="Zhao H.B."/>
            <person name="Yang W.F."/>
            <person name="Wang G.Y."/>
            <person name="Li Y.H."/>
            <person name="Zhan D.L."/>
            <person name="Shen Y.T."/>
            <person name="Niu Q.F."/>
            <person name="Chang L."/>
            <person name="Qiu J."/>
            <person name="Zhao L."/>
            <person name="Xie H.B."/>
            <person name="Fu W.Y."/>
            <person name="Jin J."/>
            <person name="Li X.W."/>
            <person name="Jiao Y."/>
            <person name="Zhou C.C."/>
            <person name="Tu T."/>
            <person name="Chai C.Y."/>
            <person name="Gao J.L."/>
            <person name="Fan L.J."/>
            <person name="van de Weg E."/>
            <person name="Wang J.Y."/>
            <person name="Gao Z.S."/>
        </authorList>
    </citation>
    <scope>NUCLEOTIDE SEQUENCE [LARGE SCALE GENOMIC DNA]</scope>
    <source>
        <tissue evidence="11">Leaves</tissue>
    </source>
</reference>
<gene>
    <name evidence="11" type="ORF">CJ030_MR1G002478</name>
</gene>
<proteinExistence type="predicted"/>
<evidence type="ECO:0000259" key="10">
    <source>
        <dbReference type="PROSITE" id="PS50089"/>
    </source>
</evidence>
<evidence type="ECO:0000256" key="6">
    <source>
        <dbReference type="ARBA" id="ARBA00022786"/>
    </source>
</evidence>
<dbReference type="Proteomes" id="UP000516437">
    <property type="component" value="Chromosome 1"/>
</dbReference>
<evidence type="ECO:0000313" key="12">
    <source>
        <dbReference type="Proteomes" id="UP000516437"/>
    </source>
</evidence>
<organism evidence="11 12">
    <name type="scientific">Morella rubra</name>
    <name type="common">Chinese bayberry</name>
    <dbReference type="NCBI Taxonomy" id="262757"/>
    <lineage>
        <taxon>Eukaryota</taxon>
        <taxon>Viridiplantae</taxon>
        <taxon>Streptophyta</taxon>
        <taxon>Embryophyta</taxon>
        <taxon>Tracheophyta</taxon>
        <taxon>Spermatophyta</taxon>
        <taxon>Magnoliopsida</taxon>
        <taxon>eudicotyledons</taxon>
        <taxon>Gunneridae</taxon>
        <taxon>Pentapetalae</taxon>
        <taxon>rosids</taxon>
        <taxon>fabids</taxon>
        <taxon>Fagales</taxon>
        <taxon>Myricaceae</taxon>
        <taxon>Morella</taxon>
    </lineage>
</organism>
<evidence type="ECO:0000313" key="11">
    <source>
        <dbReference type="EMBL" id="KAB1225569.1"/>
    </source>
</evidence>
<dbReference type="InterPro" id="IPR013083">
    <property type="entry name" value="Znf_RING/FYVE/PHD"/>
</dbReference>
<dbReference type="GO" id="GO:0008270">
    <property type="term" value="F:zinc ion binding"/>
    <property type="evidence" value="ECO:0007669"/>
    <property type="project" value="UniProtKB-KW"/>
</dbReference>
<dbReference type="GO" id="GO:0016567">
    <property type="term" value="P:protein ubiquitination"/>
    <property type="evidence" value="ECO:0007669"/>
    <property type="project" value="TreeGrafter"/>
</dbReference>
<name>A0A6A1WJT4_9ROSI</name>
<dbReference type="OrthoDB" id="8062037at2759"/>